<comment type="caution">
    <text evidence="11">The sequence shown here is derived from an EMBL/GenBank/DDBJ whole genome shotgun (WGS) entry which is preliminary data.</text>
</comment>
<accession>A0ABS4KDC7</accession>
<evidence type="ECO:0000256" key="1">
    <source>
        <dbReference type="ARBA" id="ARBA00008798"/>
    </source>
</evidence>
<keyword evidence="3" id="KW-0808">Transferase</keyword>
<evidence type="ECO:0000259" key="9">
    <source>
        <dbReference type="Pfam" id="PF04552"/>
    </source>
</evidence>
<protein>
    <submittedName>
        <fullName evidence="11">RNA polymerase sigma-54 factor</fullName>
    </submittedName>
</protein>
<keyword evidence="12" id="KW-1185">Reference proteome</keyword>
<dbReference type="PRINTS" id="PR00045">
    <property type="entry name" value="SIGMA54FCT"/>
</dbReference>
<dbReference type="InterPro" id="IPR007046">
    <property type="entry name" value="RNA_pol_sigma_54_core-bd"/>
</dbReference>
<evidence type="ECO:0000256" key="6">
    <source>
        <dbReference type="ARBA" id="ARBA00023082"/>
    </source>
</evidence>
<evidence type="ECO:0000313" key="11">
    <source>
        <dbReference type="EMBL" id="MBP2024619.1"/>
    </source>
</evidence>
<dbReference type="PANTHER" id="PTHR32248:SF4">
    <property type="entry name" value="RNA POLYMERASE SIGMA-54 FACTOR"/>
    <property type="match status" value="1"/>
</dbReference>
<dbReference type="NCBIfam" id="TIGR02395">
    <property type="entry name" value="rpoN_sigma"/>
    <property type="match status" value="1"/>
</dbReference>
<evidence type="ECO:0000256" key="8">
    <source>
        <dbReference type="ARBA" id="ARBA00023163"/>
    </source>
</evidence>
<keyword evidence="7" id="KW-0238">DNA-binding</keyword>
<keyword evidence="5" id="KW-0805">Transcription regulation</keyword>
<dbReference type="InterPro" id="IPR007634">
    <property type="entry name" value="RNA_pol_sigma_54_DNA-bd"/>
</dbReference>
<evidence type="ECO:0000256" key="3">
    <source>
        <dbReference type="ARBA" id="ARBA00022679"/>
    </source>
</evidence>
<gene>
    <name evidence="11" type="ORF">J2Z71_000134</name>
</gene>
<evidence type="ECO:0000256" key="5">
    <source>
        <dbReference type="ARBA" id="ARBA00023015"/>
    </source>
</evidence>
<evidence type="ECO:0000256" key="4">
    <source>
        <dbReference type="ARBA" id="ARBA00022695"/>
    </source>
</evidence>
<keyword evidence="8" id="KW-0804">Transcription</keyword>
<proteinExistence type="inferred from homology"/>
<dbReference type="RefSeq" id="WP_210059921.1">
    <property type="nucleotide sequence ID" value="NZ_JAGGLJ010000001.1"/>
</dbReference>
<evidence type="ECO:0000313" key="12">
    <source>
        <dbReference type="Proteomes" id="UP001519306"/>
    </source>
</evidence>
<dbReference type="InterPro" id="IPR038709">
    <property type="entry name" value="RpoN_core-bd_sf"/>
</dbReference>
<dbReference type="Gene3D" id="1.10.10.1330">
    <property type="entry name" value="RNA polymerase sigma-54 factor, core-binding domain"/>
    <property type="match status" value="1"/>
</dbReference>
<keyword evidence="6" id="KW-0731">Sigma factor</keyword>
<dbReference type="InterPro" id="IPR000394">
    <property type="entry name" value="RNA_pol_sigma_54"/>
</dbReference>
<reference evidence="11 12" key="1">
    <citation type="submission" date="2021-03" db="EMBL/GenBank/DDBJ databases">
        <title>Genomic Encyclopedia of Type Strains, Phase IV (KMG-IV): sequencing the most valuable type-strain genomes for metagenomic binning, comparative biology and taxonomic classification.</title>
        <authorList>
            <person name="Goeker M."/>
        </authorList>
    </citation>
    <scope>NUCLEOTIDE SEQUENCE [LARGE SCALE GENOMIC DNA]</scope>
    <source>
        <strain evidence="11 12">DSM 27563</strain>
    </source>
</reference>
<organism evidence="11 12">
    <name type="scientific">Peptoniphilus stercorisuis</name>
    <dbReference type="NCBI Taxonomy" id="1436965"/>
    <lineage>
        <taxon>Bacteria</taxon>
        <taxon>Bacillati</taxon>
        <taxon>Bacillota</taxon>
        <taxon>Tissierellia</taxon>
        <taxon>Tissierellales</taxon>
        <taxon>Peptoniphilaceae</taxon>
        <taxon>Peptoniphilus</taxon>
    </lineage>
</organism>
<evidence type="ECO:0000256" key="2">
    <source>
        <dbReference type="ARBA" id="ARBA00022478"/>
    </source>
</evidence>
<dbReference type="Gene3D" id="1.10.10.60">
    <property type="entry name" value="Homeodomain-like"/>
    <property type="match status" value="1"/>
</dbReference>
<evidence type="ECO:0000259" key="10">
    <source>
        <dbReference type="Pfam" id="PF04963"/>
    </source>
</evidence>
<dbReference type="PROSITE" id="PS00718">
    <property type="entry name" value="SIGMA54_2"/>
    <property type="match status" value="1"/>
</dbReference>
<dbReference type="Pfam" id="PF00309">
    <property type="entry name" value="Sigma54_AID"/>
    <property type="match status" value="1"/>
</dbReference>
<dbReference type="Pfam" id="PF04552">
    <property type="entry name" value="Sigma54_DBD"/>
    <property type="match status" value="1"/>
</dbReference>
<evidence type="ECO:0000256" key="7">
    <source>
        <dbReference type="ARBA" id="ARBA00023125"/>
    </source>
</evidence>
<dbReference type="PROSITE" id="PS50044">
    <property type="entry name" value="SIGMA54_3"/>
    <property type="match status" value="1"/>
</dbReference>
<dbReference type="PIRSF" id="PIRSF000774">
    <property type="entry name" value="RpoN"/>
    <property type="match status" value="1"/>
</dbReference>
<dbReference type="Proteomes" id="UP001519306">
    <property type="component" value="Unassembled WGS sequence"/>
</dbReference>
<feature type="domain" description="RNA polymerase sigma factor 54 DNA-binding" evidence="9">
    <location>
        <begin position="277"/>
        <end position="432"/>
    </location>
</feature>
<name>A0ABS4KDC7_9FIRM</name>
<dbReference type="Pfam" id="PF04963">
    <property type="entry name" value="Sigma54_CBD"/>
    <property type="match status" value="1"/>
</dbReference>
<keyword evidence="2" id="KW-0240">DNA-directed RNA polymerase</keyword>
<dbReference type="EMBL" id="JAGGLJ010000001">
    <property type="protein sequence ID" value="MBP2024619.1"/>
    <property type="molecule type" value="Genomic_DNA"/>
</dbReference>
<sequence length="436" mass="50130">MGLDLNINQIQELKLSTELISAITLLEYNTDELNSYLSKESENNIMIDYSPTSKDFKNTDSKKGYSKNFSSDELESFENYIAKDLLLVDYLFEQLTALDLSKKELNIGYFIIENIDDDGYLRMTIDEISDCLKINKKDVEKILNIIKQFEPRGVASANLRDCLLAQVDNSDEKLVVLIEDYLEDIAKNKLDIISKSLNITIEEVQSKIKIIKSLNPIPSSGYLTDNTSTEYISPDFFVDVKDERVILSFKDGFNPDLSVNNYYKDLMSENIDDSTKKYLDNKFNSASFLINAINQRNNTIKIVIGEIIDFQKEFFVKNDPLKIMTLKDIADLTDYSESTISRVTKNKYLQCEKGIYPLNYFFQSGLKSNNNNISKDYISKEILDIINNENKKKPLSDQKIADILNNKGIDIKRRTVAKYRTEMNILSTSLRKDFNG</sequence>
<dbReference type="PANTHER" id="PTHR32248">
    <property type="entry name" value="RNA POLYMERASE SIGMA-54 FACTOR"/>
    <property type="match status" value="1"/>
</dbReference>
<feature type="domain" description="RNA polymerase sigma factor 54 core-binding" evidence="10">
    <location>
        <begin position="77"/>
        <end position="263"/>
    </location>
</feature>
<comment type="similarity">
    <text evidence="1">Belongs to the sigma-54 factor family.</text>
</comment>
<keyword evidence="4" id="KW-0548">Nucleotidyltransferase</keyword>